<feature type="region of interest" description="Disordered" evidence="1">
    <location>
        <begin position="50"/>
        <end position="71"/>
    </location>
</feature>
<reference evidence="2 3" key="1">
    <citation type="submission" date="2022-06" db="EMBL/GenBank/DDBJ databases">
        <title>Genomic Encyclopedia of Archaeal and Bacterial Type Strains, Phase II (KMG-II): from individual species to whole genera.</title>
        <authorList>
            <person name="Goeker M."/>
        </authorList>
    </citation>
    <scope>NUCLEOTIDE SEQUENCE [LARGE SCALE GENOMIC DNA]</scope>
    <source>
        <strain evidence="2 3">DSM 44255</strain>
    </source>
</reference>
<comment type="caution">
    <text evidence="2">The sequence shown here is derived from an EMBL/GenBank/DDBJ whole genome shotgun (WGS) entry which is preliminary data.</text>
</comment>
<accession>A0ABT1I7G1</accession>
<dbReference type="RefSeq" id="WP_253885248.1">
    <property type="nucleotide sequence ID" value="NZ_BAAAVB010000006.1"/>
</dbReference>
<keyword evidence="3" id="KW-1185">Reference proteome</keyword>
<evidence type="ECO:0000256" key="1">
    <source>
        <dbReference type="SAM" id="MobiDB-lite"/>
    </source>
</evidence>
<dbReference type="Proteomes" id="UP001205185">
    <property type="component" value="Unassembled WGS sequence"/>
</dbReference>
<sequence>MIEPTELEARVVKPHRVTAASLALIDGGAAVRAWDGLKGITAPAEFRLVTRGRHHRGPRLDPGPRGPVRAG</sequence>
<evidence type="ECO:0000313" key="2">
    <source>
        <dbReference type="EMBL" id="MCP2268336.1"/>
    </source>
</evidence>
<organism evidence="2 3">
    <name type="scientific">Actinokineospora diospyrosa</name>
    <dbReference type="NCBI Taxonomy" id="103728"/>
    <lineage>
        <taxon>Bacteria</taxon>
        <taxon>Bacillati</taxon>
        <taxon>Actinomycetota</taxon>
        <taxon>Actinomycetes</taxon>
        <taxon>Pseudonocardiales</taxon>
        <taxon>Pseudonocardiaceae</taxon>
        <taxon>Actinokineospora</taxon>
    </lineage>
</organism>
<evidence type="ECO:0000313" key="3">
    <source>
        <dbReference type="Proteomes" id="UP001205185"/>
    </source>
</evidence>
<name>A0ABT1I7G1_9PSEU</name>
<dbReference type="EMBL" id="JAMTCO010000002">
    <property type="protein sequence ID" value="MCP2268336.1"/>
    <property type="molecule type" value="Genomic_DNA"/>
</dbReference>
<proteinExistence type="predicted"/>
<protein>
    <submittedName>
        <fullName evidence="2">Uncharacterized protein</fullName>
    </submittedName>
</protein>
<gene>
    <name evidence="2" type="ORF">LV75_000822</name>
</gene>